<dbReference type="Proteomes" id="UP001642900">
    <property type="component" value="Unassembled WGS sequence"/>
</dbReference>
<feature type="domain" description="GIY-YIG" evidence="1">
    <location>
        <begin position="17"/>
        <end position="87"/>
    </location>
</feature>
<evidence type="ECO:0000259" key="1">
    <source>
        <dbReference type="Pfam" id="PF26468"/>
    </source>
</evidence>
<accession>A0A6G4WL39</accession>
<protein>
    <recommendedName>
        <fullName evidence="1">GIY-YIG domain-containing protein</fullName>
    </recommendedName>
</protein>
<keyword evidence="3" id="KW-1185">Reference proteome</keyword>
<gene>
    <name evidence="2" type="ORF">G6N73_31325</name>
</gene>
<evidence type="ECO:0000313" key="2">
    <source>
        <dbReference type="EMBL" id="NGO55481.1"/>
    </source>
</evidence>
<evidence type="ECO:0000313" key="3">
    <source>
        <dbReference type="Proteomes" id="UP001642900"/>
    </source>
</evidence>
<comment type="caution">
    <text evidence="2">The sequence shown here is derived from an EMBL/GenBank/DDBJ whole genome shotgun (WGS) entry which is preliminary data.</text>
</comment>
<proteinExistence type="predicted"/>
<sequence length="91" mass="9844">MGRLQGAAFSDLLDQPRLRRGASAPSNECASELELEWVVSDYMRSLSVVALNVPDEPGPDSLRGFIERNAIALLTNYSGDPGDPPSDKVQL</sequence>
<dbReference type="EMBL" id="JAAKZF010000102">
    <property type="protein sequence ID" value="NGO55481.1"/>
    <property type="molecule type" value="Genomic_DNA"/>
</dbReference>
<dbReference type="RefSeq" id="WP_165033834.1">
    <property type="nucleotide sequence ID" value="NZ_JAAKZF010000102.1"/>
</dbReference>
<dbReference type="Pfam" id="PF26468">
    <property type="entry name" value="GIY_YIG_3"/>
    <property type="match status" value="1"/>
</dbReference>
<dbReference type="AlphaFoldDB" id="A0A6G4WL39"/>
<reference evidence="2 3" key="1">
    <citation type="submission" date="2020-02" db="EMBL/GenBank/DDBJ databases">
        <title>Genome sequence of strain CCNWXJ40-4.</title>
        <authorList>
            <person name="Gao J."/>
            <person name="Sun J."/>
        </authorList>
    </citation>
    <scope>NUCLEOTIDE SEQUENCE [LARGE SCALE GENOMIC DNA]</scope>
    <source>
        <strain evidence="2 3">CCNWXJ 40-4</strain>
    </source>
</reference>
<dbReference type="InterPro" id="IPR058782">
    <property type="entry name" value="GIY_YIG_3"/>
</dbReference>
<name>A0A6G4WL39_9HYPH</name>
<organism evidence="2 3">
    <name type="scientific">Allomesorhizobium camelthorni</name>
    <dbReference type="NCBI Taxonomy" id="475069"/>
    <lineage>
        <taxon>Bacteria</taxon>
        <taxon>Pseudomonadati</taxon>
        <taxon>Pseudomonadota</taxon>
        <taxon>Alphaproteobacteria</taxon>
        <taxon>Hyphomicrobiales</taxon>
        <taxon>Phyllobacteriaceae</taxon>
        <taxon>Allomesorhizobium</taxon>
    </lineage>
</organism>